<evidence type="ECO:0000256" key="6">
    <source>
        <dbReference type="RuleBase" id="RU361224"/>
    </source>
</evidence>
<proteinExistence type="inferred from homology"/>
<keyword evidence="2" id="KW-0677">Repeat</keyword>
<protein>
    <recommendedName>
        <fullName evidence="6">Calponin</fullName>
    </recommendedName>
</protein>
<dbReference type="PROSITE" id="PS50021">
    <property type="entry name" value="CH"/>
    <property type="match status" value="1"/>
</dbReference>
<dbReference type="GO" id="GO:0007015">
    <property type="term" value="P:actin filament organization"/>
    <property type="evidence" value="ECO:0007669"/>
    <property type="project" value="TreeGrafter"/>
</dbReference>
<dbReference type="Pfam" id="PF00307">
    <property type="entry name" value="CH"/>
    <property type="match status" value="1"/>
</dbReference>
<dbReference type="GO" id="GO:0005516">
    <property type="term" value="F:calmodulin binding"/>
    <property type="evidence" value="ECO:0007669"/>
    <property type="project" value="UniProtKB-KW"/>
</dbReference>
<dbReference type="PRINTS" id="PR00888">
    <property type="entry name" value="SM22CALPONIN"/>
</dbReference>
<comment type="similarity">
    <text evidence="1 6">Belongs to the calponin family.</text>
</comment>
<comment type="caution">
    <text evidence="8">The sequence shown here is derived from an EMBL/GenBank/DDBJ whole genome shotgun (WGS) entry which is preliminary data.</text>
</comment>
<gene>
    <name evidence="8" type="ORF">PUN28_014939</name>
</gene>
<dbReference type="PANTHER" id="PTHR47385">
    <property type="entry name" value="CALPONIN"/>
    <property type="match status" value="1"/>
</dbReference>
<dbReference type="Gene3D" id="1.10.418.10">
    <property type="entry name" value="Calponin-like domain"/>
    <property type="match status" value="1"/>
</dbReference>
<evidence type="ECO:0000259" key="7">
    <source>
        <dbReference type="PROSITE" id="PS50021"/>
    </source>
</evidence>
<evidence type="ECO:0000256" key="2">
    <source>
        <dbReference type="ARBA" id="ARBA00022737"/>
    </source>
</evidence>
<dbReference type="InterPro" id="IPR003096">
    <property type="entry name" value="SM22_calponin"/>
</dbReference>
<dbReference type="InterPro" id="IPR036872">
    <property type="entry name" value="CH_dom_sf"/>
</dbReference>
<dbReference type="EMBL" id="JADYXP020000016">
    <property type="protein sequence ID" value="KAL0108012.1"/>
    <property type="molecule type" value="Genomic_DNA"/>
</dbReference>
<dbReference type="PRINTS" id="PR00889">
    <property type="entry name" value="CALPONIN"/>
</dbReference>
<evidence type="ECO:0000313" key="9">
    <source>
        <dbReference type="Proteomes" id="UP001430953"/>
    </source>
</evidence>
<dbReference type="PANTHER" id="PTHR47385:SF22">
    <property type="entry name" value="GH21596P"/>
    <property type="match status" value="1"/>
</dbReference>
<evidence type="ECO:0000313" key="8">
    <source>
        <dbReference type="EMBL" id="KAL0108012.1"/>
    </source>
</evidence>
<reference evidence="8 9" key="1">
    <citation type="submission" date="2023-03" db="EMBL/GenBank/DDBJ databases">
        <title>High recombination rates correlate with genetic variation in Cardiocondyla obscurior ants.</title>
        <authorList>
            <person name="Errbii M."/>
        </authorList>
    </citation>
    <scope>NUCLEOTIDE SEQUENCE [LARGE SCALE GENOMIC DNA]</scope>
    <source>
        <strain evidence="8">Alpha-2009</strain>
        <tissue evidence="8">Whole body</tissue>
    </source>
</reference>
<dbReference type="PROSITE" id="PS51122">
    <property type="entry name" value="CALPONIN_2"/>
    <property type="match status" value="1"/>
</dbReference>
<dbReference type="Proteomes" id="UP001430953">
    <property type="component" value="Unassembled WGS sequence"/>
</dbReference>
<evidence type="ECO:0000256" key="1">
    <source>
        <dbReference type="ARBA" id="ARBA00009631"/>
    </source>
</evidence>
<evidence type="ECO:0000256" key="4">
    <source>
        <dbReference type="ARBA" id="ARBA00023203"/>
    </source>
</evidence>
<dbReference type="GO" id="GO:0051015">
    <property type="term" value="F:actin filament binding"/>
    <property type="evidence" value="ECO:0007669"/>
    <property type="project" value="TreeGrafter"/>
</dbReference>
<dbReference type="InterPro" id="IPR001715">
    <property type="entry name" value="CH_dom"/>
</dbReference>
<keyword evidence="4 6" id="KW-0009">Actin-binding</keyword>
<dbReference type="Pfam" id="PF00402">
    <property type="entry name" value="Calponin"/>
    <property type="match status" value="1"/>
</dbReference>
<dbReference type="InterPro" id="IPR050606">
    <property type="entry name" value="Calponin-like"/>
</dbReference>
<evidence type="ECO:0000256" key="5">
    <source>
        <dbReference type="ARBA" id="ARBA00025109"/>
    </source>
</evidence>
<dbReference type="CDD" id="cd21207">
    <property type="entry name" value="CH_dMP20-like"/>
    <property type="match status" value="1"/>
</dbReference>
<dbReference type="PROSITE" id="PS01052">
    <property type="entry name" value="CALPONIN_1"/>
    <property type="match status" value="1"/>
</dbReference>
<dbReference type="GO" id="GO:0015629">
    <property type="term" value="C:actin cytoskeleton"/>
    <property type="evidence" value="ECO:0007669"/>
    <property type="project" value="TreeGrafter"/>
</dbReference>
<dbReference type="SMART" id="SM00033">
    <property type="entry name" value="CH"/>
    <property type="match status" value="1"/>
</dbReference>
<dbReference type="InterPro" id="IPR000557">
    <property type="entry name" value="Calponin_repeat"/>
</dbReference>
<evidence type="ECO:0000256" key="3">
    <source>
        <dbReference type="ARBA" id="ARBA00022860"/>
    </source>
</evidence>
<dbReference type="SUPFAM" id="SSF47576">
    <property type="entry name" value="Calponin-homology domain, CH-domain"/>
    <property type="match status" value="1"/>
</dbReference>
<feature type="domain" description="Calponin-homology (CH)" evidence="7">
    <location>
        <begin position="19"/>
        <end position="123"/>
    </location>
</feature>
<keyword evidence="3 6" id="KW-0112">Calmodulin-binding</keyword>
<sequence>MQTPAARTAARCLFAGRNKEQETEVLAWIEAVLGEKLPPGNYEDILRDGVILCNLINKLAPGSVKKIQTKGTNFQLMENIQRFQAAIKAYGVPQEEIFQTADLFERRNIPQVTLCLYALGRITQKHEWTGPSLGPKMADENKRTFSEDQLRASEGHLNLQMGYNKGASQAGHGGFGNTRHM</sequence>
<organism evidence="8 9">
    <name type="scientific">Cardiocondyla obscurior</name>
    <dbReference type="NCBI Taxonomy" id="286306"/>
    <lineage>
        <taxon>Eukaryota</taxon>
        <taxon>Metazoa</taxon>
        <taxon>Ecdysozoa</taxon>
        <taxon>Arthropoda</taxon>
        <taxon>Hexapoda</taxon>
        <taxon>Insecta</taxon>
        <taxon>Pterygota</taxon>
        <taxon>Neoptera</taxon>
        <taxon>Endopterygota</taxon>
        <taxon>Hymenoptera</taxon>
        <taxon>Apocrita</taxon>
        <taxon>Aculeata</taxon>
        <taxon>Formicoidea</taxon>
        <taxon>Formicidae</taxon>
        <taxon>Myrmicinae</taxon>
        <taxon>Cardiocondyla</taxon>
    </lineage>
</organism>
<keyword evidence="9" id="KW-1185">Reference proteome</keyword>
<name>A0AAW2F274_9HYME</name>
<dbReference type="InterPro" id="IPR001997">
    <property type="entry name" value="Calponin/LIMCH1"/>
</dbReference>
<dbReference type="GO" id="GO:0031032">
    <property type="term" value="P:actomyosin structure organization"/>
    <property type="evidence" value="ECO:0007669"/>
    <property type="project" value="InterPro"/>
</dbReference>
<accession>A0AAW2F274</accession>
<comment type="function">
    <text evidence="5 6">Thin filament-associated protein that is implicated in the regulation and modulation of smooth muscle contraction. It is capable of binding to actin, calmodulin and tropomyosin. The interaction of calponin with actin inhibits the actomyosin Mg-ATPase activity.</text>
</comment>
<dbReference type="AlphaFoldDB" id="A0AAW2F274"/>